<feature type="domain" description="FAD-binding PCMH-type" evidence="17">
    <location>
        <begin position="29"/>
        <end position="195"/>
    </location>
</feature>
<keyword evidence="5 16" id="KW-0963">Cytoplasm</keyword>
<dbReference type="InterPro" id="IPR006094">
    <property type="entry name" value="Oxid_FAD_bind_N"/>
</dbReference>
<keyword evidence="13 16" id="KW-0131">Cell cycle</keyword>
<dbReference type="Proteomes" id="UP001589833">
    <property type="component" value="Unassembled WGS sequence"/>
</dbReference>
<comment type="caution">
    <text evidence="18">The sequence shown here is derived from an EMBL/GenBank/DDBJ whole genome shotgun (WGS) entry which is preliminary data.</text>
</comment>
<dbReference type="EMBL" id="JBHLTR010000006">
    <property type="protein sequence ID" value="MFC0558699.1"/>
    <property type="molecule type" value="Genomic_DNA"/>
</dbReference>
<dbReference type="EC" id="1.3.1.98" evidence="16"/>
<gene>
    <name evidence="16 18" type="primary">murB</name>
    <name evidence="18" type="ORF">ACFFH4_06500</name>
</gene>
<feature type="active site" description="Proton donor" evidence="16">
    <location>
        <position position="224"/>
    </location>
</feature>
<proteinExistence type="inferred from homology"/>
<keyword evidence="11 16" id="KW-0573">Peptidoglycan synthesis</keyword>
<dbReference type="PANTHER" id="PTHR21071">
    <property type="entry name" value="UDP-N-ACETYLENOLPYRUVOYLGLUCOSAMINE REDUCTASE"/>
    <property type="match status" value="1"/>
</dbReference>
<evidence type="ECO:0000256" key="8">
    <source>
        <dbReference type="ARBA" id="ARBA00022827"/>
    </source>
</evidence>
<dbReference type="InterPro" id="IPR036635">
    <property type="entry name" value="MurB_C_sf"/>
</dbReference>
<comment type="similarity">
    <text evidence="16">Belongs to the MurB family.</text>
</comment>
<keyword evidence="8 16" id="KW-0274">FAD</keyword>
<dbReference type="RefSeq" id="WP_273839772.1">
    <property type="nucleotide sequence ID" value="NZ_JAQQWT010000001.1"/>
</dbReference>
<evidence type="ECO:0000256" key="5">
    <source>
        <dbReference type="ARBA" id="ARBA00022490"/>
    </source>
</evidence>
<evidence type="ECO:0000256" key="4">
    <source>
        <dbReference type="ARBA" id="ARBA00004752"/>
    </source>
</evidence>
<evidence type="ECO:0000256" key="9">
    <source>
        <dbReference type="ARBA" id="ARBA00022857"/>
    </source>
</evidence>
<dbReference type="InterPro" id="IPR036318">
    <property type="entry name" value="FAD-bd_PCMH-like_sf"/>
</dbReference>
<dbReference type="Pfam" id="PF01565">
    <property type="entry name" value="FAD_binding_4"/>
    <property type="match status" value="1"/>
</dbReference>
<evidence type="ECO:0000256" key="7">
    <source>
        <dbReference type="ARBA" id="ARBA00022630"/>
    </source>
</evidence>
<evidence type="ECO:0000256" key="6">
    <source>
        <dbReference type="ARBA" id="ARBA00022618"/>
    </source>
</evidence>
<dbReference type="SUPFAM" id="SSF56194">
    <property type="entry name" value="Uridine diphospho-N-Acetylenolpyruvylglucosamine reductase, MurB, C-terminal domain"/>
    <property type="match status" value="1"/>
</dbReference>
<comment type="function">
    <text evidence="2 16">Cell wall formation.</text>
</comment>
<keyword evidence="19" id="KW-1185">Reference proteome</keyword>
<comment type="cofactor">
    <cofactor evidence="1 16">
        <name>FAD</name>
        <dbReference type="ChEBI" id="CHEBI:57692"/>
    </cofactor>
</comment>
<feature type="active site" evidence="16">
    <location>
        <position position="174"/>
    </location>
</feature>
<dbReference type="InterPro" id="IPR016166">
    <property type="entry name" value="FAD-bd_PCMH"/>
</dbReference>
<dbReference type="GO" id="GO:0008762">
    <property type="term" value="F:UDP-N-acetylmuramate dehydrogenase activity"/>
    <property type="evidence" value="ECO:0007669"/>
    <property type="project" value="UniProtKB-EC"/>
</dbReference>
<keyword evidence="6 16" id="KW-0132">Cell division</keyword>
<keyword evidence="12 16" id="KW-0560">Oxidoreductase</keyword>
<organism evidence="18 19">
    <name type="scientific">Halalkalibacter alkalisediminis</name>
    <dbReference type="NCBI Taxonomy" id="935616"/>
    <lineage>
        <taxon>Bacteria</taxon>
        <taxon>Bacillati</taxon>
        <taxon>Bacillota</taxon>
        <taxon>Bacilli</taxon>
        <taxon>Bacillales</taxon>
        <taxon>Bacillaceae</taxon>
        <taxon>Halalkalibacter</taxon>
    </lineage>
</organism>
<dbReference type="NCBIfam" id="NF010480">
    <property type="entry name" value="PRK13905.1"/>
    <property type="match status" value="1"/>
</dbReference>
<evidence type="ECO:0000313" key="18">
    <source>
        <dbReference type="EMBL" id="MFC0558699.1"/>
    </source>
</evidence>
<dbReference type="Pfam" id="PF02873">
    <property type="entry name" value="MurB_C"/>
    <property type="match status" value="1"/>
</dbReference>
<evidence type="ECO:0000256" key="10">
    <source>
        <dbReference type="ARBA" id="ARBA00022960"/>
    </source>
</evidence>
<evidence type="ECO:0000256" key="3">
    <source>
        <dbReference type="ARBA" id="ARBA00004496"/>
    </source>
</evidence>
<dbReference type="Gene3D" id="3.30.43.10">
    <property type="entry name" value="Uridine Diphospho-n-acetylenolpyruvylglucosamine Reductase, domain 2"/>
    <property type="match status" value="1"/>
</dbReference>
<dbReference type="Gene3D" id="3.30.465.10">
    <property type="match status" value="1"/>
</dbReference>
<evidence type="ECO:0000256" key="14">
    <source>
        <dbReference type="ARBA" id="ARBA00023316"/>
    </source>
</evidence>
<evidence type="ECO:0000256" key="15">
    <source>
        <dbReference type="ARBA" id="ARBA00048914"/>
    </source>
</evidence>
<dbReference type="Gene3D" id="3.90.78.10">
    <property type="entry name" value="UDP-N-acetylenolpyruvoylglucosamine reductase, C-terminal domain"/>
    <property type="match status" value="1"/>
</dbReference>
<comment type="subcellular location">
    <subcellularLocation>
        <location evidence="3 16">Cytoplasm</location>
    </subcellularLocation>
</comment>
<comment type="catalytic activity">
    <reaction evidence="15 16">
        <text>UDP-N-acetyl-alpha-D-muramate + NADP(+) = UDP-N-acetyl-3-O-(1-carboxyvinyl)-alpha-D-glucosamine + NADPH + H(+)</text>
        <dbReference type="Rhea" id="RHEA:12248"/>
        <dbReference type="ChEBI" id="CHEBI:15378"/>
        <dbReference type="ChEBI" id="CHEBI:57783"/>
        <dbReference type="ChEBI" id="CHEBI:58349"/>
        <dbReference type="ChEBI" id="CHEBI:68483"/>
        <dbReference type="ChEBI" id="CHEBI:70757"/>
        <dbReference type="EC" id="1.3.1.98"/>
    </reaction>
</comment>
<dbReference type="InterPro" id="IPR016167">
    <property type="entry name" value="FAD-bd_PCMH_sub1"/>
</dbReference>
<accession>A0ABV6NDH6</accession>
<name>A0ABV6NDH6_9BACI</name>
<comment type="pathway">
    <text evidence="4 16">Cell wall biogenesis; peptidoglycan biosynthesis.</text>
</comment>
<feature type="active site" evidence="16">
    <location>
        <position position="294"/>
    </location>
</feature>
<keyword evidence="9 16" id="KW-0521">NADP</keyword>
<dbReference type="NCBIfam" id="TIGR00179">
    <property type="entry name" value="murB"/>
    <property type="match status" value="1"/>
</dbReference>
<evidence type="ECO:0000256" key="11">
    <source>
        <dbReference type="ARBA" id="ARBA00022984"/>
    </source>
</evidence>
<reference evidence="18 19" key="1">
    <citation type="submission" date="2024-09" db="EMBL/GenBank/DDBJ databases">
        <authorList>
            <person name="Sun Q."/>
            <person name="Mori K."/>
        </authorList>
    </citation>
    <scope>NUCLEOTIDE SEQUENCE [LARGE SCALE GENOMIC DNA]</scope>
    <source>
        <strain evidence="18 19">NCAIM B.02301</strain>
    </source>
</reference>
<sequence>MDTFLKEIKKEQIGIIKENENLSNHTTWKIGGPADVLIEPNNLDSLKRLMRLITLHNIPWRVIGRGSNLLVADGGIEGVVIKLGKGLDHLEIEDDQIKVGGGYPLIKLATVISREGLSGLEFAGGIPGSVGGAVFMNAGAHGSDISNILKQALVLFPDGRLEWIKGEDMGFSYRTSRLQKEKGICVEAVFQLEKGEKEEIVKHMQANKDYRRESQPWKHPTCGSVFRNPLPSYAGQLIEEAGLKGFQIGGAQISPMHANFIVNVDEAKAQDVLDLISHVKETIKAKHDIEIETEVEMIGRPKENEK</sequence>
<dbReference type="PANTHER" id="PTHR21071:SF5">
    <property type="entry name" value="UDP-N-ACETYLENOLPYRUVOYLGLUCOSAMINE REDUCTASE"/>
    <property type="match status" value="1"/>
</dbReference>
<dbReference type="SUPFAM" id="SSF56176">
    <property type="entry name" value="FAD-binding/transporter-associated domain-like"/>
    <property type="match status" value="1"/>
</dbReference>
<dbReference type="InterPro" id="IPR016169">
    <property type="entry name" value="FAD-bd_PCMH_sub2"/>
</dbReference>
<evidence type="ECO:0000256" key="2">
    <source>
        <dbReference type="ARBA" id="ARBA00003921"/>
    </source>
</evidence>
<protein>
    <recommendedName>
        <fullName evidence="16">UDP-N-acetylenolpyruvoylglucosamine reductase</fullName>
        <ecNumber evidence="16">1.3.1.98</ecNumber>
    </recommendedName>
    <alternativeName>
        <fullName evidence="16">UDP-N-acetylmuramate dehydrogenase</fullName>
    </alternativeName>
</protein>
<evidence type="ECO:0000256" key="13">
    <source>
        <dbReference type="ARBA" id="ARBA00023306"/>
    </source>
</evidence>
<evidence type="ECO:0000313" key="19">
    <source>
        <dbReference type="Proteomes" id="UP001589833"/>
    </source>
</evidence>
<evidence type="ECO:0000259" key="17">
    <source>
        <dbReference type="PROSITE" id="PS51387"/>
    </source>
</evidence>
<dbReference type="InterPro" id="IPR011601">
    <property type="entry name" value="MurB_C"/>
</dbReference>
<evidence type="ECO:0000256" key="1">
    <source>
        <dbReference type="ARBA" id="ARBA00001974"/>
    </source>
</evidence>
<evidence type="ECO:0000256" key="12">
    <source>
        <dbReference type="ARBA" id="ARBA00023002"/>
    </source>
</evidence>
<keyword evidence="7 16" id="KW-0285">Flavoprotein</keyword>
<dbReference type="HAMAP" id="MF_00037">
    <property type="entry name" value="MurB"/>
    <property type="match status" value="1"/>
</dbReference>
<keyword evidence="10 16" id="KW-0133">Cell shape</keyword>
<dbReference type="InterPro" id="IPR003170">
    <property type="entry name" value="MurB"/>
</dbReference>
<dbReference type="PROSITE" id="PS51387">
    <property type="entry name" value="FAD_PCMH"/>
    <property type="match status" value="1"/>
</dbReference>
<keyword evidence="14 16" id="KW-0961">Cell wall biogenesis/degradation</keyword>
<evidence type="ECO:0000256" key="16">
    <source>
        <dbReference type="HAMAP-Rule" id="MF_00037"/>
    </source>
</evidence>